<dbReference type="eggNOG" id="COG0714">
    <property type="taxonomic scope" value="Bacteria"/>
</dbReference>
<dbReference type="SMART" id="SM00382">
    <property type="entry name" value="AAA"/>
    <property type="match status" value="1"/>
</dbReference>
<dbReference type="PANTHER" id="PTHR42759:SF5">
    <property type="entry name" value="METHANOL DEHYDROGENASE REGULATOR"/>
    <property type="match status" value="1"/>
</dbReference>
<dbReference type="InterPro" id="IPR027417">
    <property type="entry name" value="P-loop_NTPase"/>
</dbReference>
<dbReference type="AlphaFoldDB" id="A0A091BGE9"/>
<evidence type="ECO:0000313" key="6">
    <source>
        <dbReference type="Proteomes" id="UP000029392"/>
    </source>
</evidence>
<dbReference type="EMBL" id="AVCH01000035">
    <property type="protein sequence ID" value="KFN51803.1"/>
    <property type="molecule type" value="Genomic_DNA"/>
</dbReference>
<dbReference type="GO" id="GO:0016887">
    <property type="term" value="F:ATP hydrolysis activity"/>
    <property type="evidence" value="ECO:0007669"/>
    <property type="project" value="InterPro"/>
</dbReference>
<evidence type="ECO:0000256" key="3">
    <source>
        <dbReference type="ARBA" id="ARBA00061607"/>
    </source>
</evidence>
<evidence type="ECO:0000256" key="2">
    <source>
        <dbReference type="ARBA" id="ARBA00022840"/>
    </source>
</evidence>
<dbReference type="Proteomes" id="UP000029392">
    <property type="component" value="Unassembled WGS sequence"/>
</dbReference>
<dbReference type="Gene3D" id="3.40.50.300">
    <property type="entry name" value="P-loop containing nucleotide triphosphate hydrolases"/>
    <property type="match status" value="1"/>
</dbReference>
<dbReference type="InterPro" id="IPR050764">
    <property type="entry name" value="CbbQ/NirQ/NorQ/GpvN"/>
</dbReference>
<dbReference type="InterPro" id="IPR003593">
    <property type="entry name" value="AAA+_ATPase"/>
</dbReference>
<protein>
    <recommendedName>
        <fullName evidence="4">AAA+ ATPase domain-containing protein</fullName>
    </recommendedName>
</protein>
<dbReference type="SUPFAM" id="SSF52540">
    <property type="entry name" value="P-loop containing nucleoside triphosphate hydrolases"/>
    <property type="match status" value="1"/>
</dbReference>
<feature type="domain" description="AAA+ ATPase" evidence="4">
    <location>
        <begin position="46"/>
        <end position="187"/>
    </location>
</feature>
<reference evidence="5 6" key="1">
    <citation type="submission" date="2013-09" db="EMBL/GenBank/DDBJ databases">
        <title>Genome sequencing of Arenimonas malthae.</title>
        <authorList>
            <person name="Chen F."/>
            <person name="Wang G."/>
        </authorList>
    </citation>
    <scope>NUCLEOTIDE SEQUENCE [LARGE SCALE GENOMIC DNA]</scope>
    <source>
        <strain evidence="5 6">CC-JY-1</strain>
    </source>
</reference>
<gene>
    <name evidence="5" type="ORF">N790_14020</name>
</gene>
<proteinExistence type="inferred from homology"/>
<accession>A0A091BGE9</accession>
<evidence type="ECO:0000256" key="1">
    <source>
        <dbReference type="ARBA" id="ARBA00022741"/>
    </source>
</evidence>
<dbReference type="PANTHER" id="PTHR42759">
    <property type="entry name" value="MOXR FAMILY PROTEIN"/>
    <property type="match status" value="1"/>
</dbReference>
<dbReference type="CDD" id="cd00009">
    <property type="entry name" value="AAA"/>
    <property type="match status" value="1"/>
</dbReference>
<dbReference type="FunFam" id="3.40.50.300:FF:000640">
    <property type="entry name" value="MoxR family ATPase"/>
    <property type="match status" value="1"/>
</dbReference>
<organism evidence="5 6">
    <name type="scientific">Arenimonas malthae CC-JY-1</name>
    <dbReference type="NCBI Taxonomy" id="1384054"/>
    <lineage>
        <taxon>Bacteria</taxon>
        <taxon>Pseudomonadati</taxon>
        <taxon>Pseudomonadota</taxon>
        <taxon>Gammaproteobacteria</taxon>
        <taxon>Lysobacterales</taxon>
        <taxon>Lysobacteraceae</taxon>
        <taxon>Arenimonas</taxon>
    </lineage>
</organism>
<evidence type="ECO:0000259" key="4">
    <source>
        <dbReference type="SMART" id="SM00382"/>
    </source>
</evidence>
<dbReference type="Gene3D" id="1.10.8.80">
    <property type="entry name" value="Magnesium chelatase subunit I, C-Terminal domain"/>
    <property type="match status" value="1"/>
</dbReference>
<dbReference type="OrthoDB" id="9808397at2"/>
<dbReference type="Pfam" id="PF17863">
    <property type="entry name" value="AAA_lid_2"/>
    <property type="match status" value="1"/>
</dbReference>
<keyword evidence="2" id="KW-0067">ATP-binding</keyword>
<evidence type="ECO:0000313" key="5">
    <source>
        <dbReference type="EMBL" id="KFN51803.1"/>
    </source>
</evidence>
<dbReference type="RefSeq" id="WP_043800471.1">
    <property type="nucleotide sequence ID" value="NZ_AVCH01000035.1"/>
</dbReference>
<dbReference type="InterPro" id="IPR011703">
    <property type="entry name" value="ATPase_AAA-3"/>
</dbReference>
<dbReference type="GO" id="GO:0005524">
    <property type="term" value="F:ATP binding"/>
    <property type="evidence" value="ECO:0007669"/>
    <property type="project" value="UniProtKB-KW"/>
</dbReference>
<dbReference type="PATRIC" id="fig|1384054.3.peg.542"/>
<comment type="similarity">
    <text evidence="3">Belongs to the MoxR family.</text>
</comment>
<keyword evidence="1" id="KW-0547">Nucleotide-binding</keyword>
<dbReference type="Pfam" id="PF07726">
    <property type="entry name" value="AAA_3"/>
    <property type="match status" value="1"/>
</dbReference>
<keyword evidence="6" id="KW-1185">Reference proteome</keyword>
<dbReference type="InterPro" id="IPR041628">
    <property type="entry name" value="ChlI/MoxR_AAA_lid"/>
</dbReference>
<sequence>MHAQAKDADILPERTRAALGDAVAQVNQLVLGKPNEVRLAFTTLLAGGHLLIEDLPGLGKTTLARAMAASLGLDFQRMQFTSDLLPSDIIGVSIFDQTAREFRFHPGPVFTQLLLADEINRAPPRTQSALLEAMAEHQVTVDGVTHTLPQPFFVVATQNPVDLAGTFPLPDSQMDRFLLRLHLGYPDAGAEREMLAGADRRDLIAGSLPRLSSQDVLALREAVGRVHASEALVAYVQALLQESRRHPGVQVGLSPRAGLGLLRGARALALLEGRTHALPEDVQALFAAVAAHRLVPESEADGRDALAGRILRAVAVD</sequence>
<name>A0A091BGE9_9GAMM</name>
<comment type="caution">
    <text evidence="5">The sequence shown here is derived from an EMBL/GenBank/DDBJ whole genome shotgun (WGS) entry which is preliminary data.</text>
</comment>
<dbReference type="PIRSF" id="PIRSF002849">
    <property type="entry name" value="AAA_ATPase_chaperone_MoxR_prd"/>
    <property type="match status" value="1"/>
</dbReference>
<dbReference type="STRING" id="1384054.N790_14020"/>